<keyword evidence="5" id="KW-0378">Hydrolase</keyword>
<evidence type="ECO:0000256" key="3">
    <source>
        <dbReference type="ARBA" id="ARBA00011897"/>
    </source>
</evidence>
<dbReference type="InterPro" id="IPR023302">
    <property type="entry name" value="Pept_S9A_N"/>
</dbReference>
<dbReference type="EMBL" id="BMNA01000002">
    <property type="protein sequence ID" value="GGL91350.1"/>
    <property type="molecule type" value="Genomic_DNA"/>
</dbReference>
<evidence type="ECO:0000256" key="1">
    <source>
        <dbReference type="ARBA" id="ARBA00001070"/>
    </source>
</evidence>
<feature type="region of interest" description="Disordered" evidence="7">
    <location>
        <begin position="1"/>
        <end position="64"/>
    </location>
</feature>
<dbReference type="GO" id="GO:0005829">
    <property type="term" value="C:cytosol"/>
    <property type="evidence" value="ECO:0007669"/>
    <property type="project" value="TreeGrafter"/>
</dbReference>
<dbReference type="PRINTS" id="PR00862">
    <property type="entry name" value="PROLIGOPTASE"/>
</dbReference>
<reference evidence="10" key="2">
    <citation type="submission" date="2020-09" db="EMBL/GenBank/DDBJ databases">
        <authorList>
            <person name="Sun Q."/>
            <person name="Zhou Y."/>
        </authorList>
    </citation>
    <scope>NUCLEOTIDE SEQUENCE</scope>
    <source>
        <strain evidence="10">CGMCC 4.7308</strain>
    </source>
</reference>
<organism evidence="10 11">
    <name type="scientific">Nakamurella endophytica</name>
    <dbReference type="NCBI Taxonomy" id="1748367"/>
    <lineage>
        <taxon>Bacteria</taxon>
        <taxon>Bacillati</taxon>
        <taxon>Actinomycetota</taxon>
        <taxon>Actinomycetes</taxon>
        <taxon>Nakamurellales</taxon>
        <taxon>Nakamurellaceae</taxon>
        <taxon>Nakamurella</taxon>
    </lineage>
</organism>
<evidence type="ECO:0000259" key="9">
    <source>
        <dbReference type="Pfam" id="PF02897"/>
    </source>
</evidence>
<protein>
    <recommendedName>
        <fullName evidence="3">prolyl oligopeptidase</fullName>
        <ecNumber evidence="3">3.4.21.26</ecNumber>
    </recommendedName>
</protein>
<dbReference type="PANTHER" id="PTHR42881:SF2">
    <property type="entry name" value="PROLYL ENDOPEPTIDASE"/>
    <property type="match status" value="1"/>
</dbReference>
<keyword evidence="11" id="KW-1185">Reference proteome</keyword>
<dbReference type="InterPro" id="IPR001375">
    <property type="entry name" value="Peptidase_S9_cat"/>
</dbReference>
<accession>A0A917SQ73</accession>
<evidence type="ECO:0000256" key="4">
    <source>
        <dbReference type="ARBA" id="ARBA00022670"/>
    </source>
</evidence>
<sequence length="756" mass="80050">MPGTDPQQPTHPAGTPPTHPAGTPPTHPAGTPPTHPAGTPPTHPAGTPPTHPAGTPPTHPPVTARDDVVDVLHGVPVTDPYRWLEDPDSPRTAAFVAAQNAVSSPYLAALPGREPFLALTTALLTAPRRGVPWERSGRYFVVANPAGADQDQLYVADTLDGLLAGGRLLLDPNTWSDDGASALAGWDVTEDGGLLAYARADAGSDWRVVRVLDVATGDHLPDELVWTKWVDPTWLPDGRSLLYWRYPEPVSAEDTAAMTGGELVLHRLGRPQDEDELVWSRPDDDQWMADPWVSPDGRWLVLTAAPGTDPRTTVTARRIHVDDRGASVLDPATVTVVGELADAHSPVVTDGDALYLRTERDAPTGRLVRVDLADPDAPWTTVAAGDDDRVLAWAVPAAGAFVVVWSTDAAHRVEILDRSGAVLDAPDLGSPVSVAAVSARADSREVFVGTTSFGVRLAVHRLDLDGPARVLPAVPGAPVLPELVSRRVRGVSADGTEVPMTVVHRADLGPGPHPTLLYGYGGFDIPVLPSFSALFASWTAGGGVLAVANLRGGGEFGTRWHEAGMLHRKQRVFDDLYGCAAALVAEGVTTTDRLAVHGRSNGGLLVGAAITQRPRLWAAALPTVGVLDMLRFHRWTIGRAWTVEYGDPDDPTDFPVLLAYSPLHNVLPGTVYPPTLICTGDHDDRVVPAHSLKFGAQLQFAQGEAAGSAPVLLRVDTRAGHGAGKPARALALEYADQLAFAAVHTGLEVRTDTGIS</sequence>
<gene>
    <name evidence="10" type="ORF">GCM10011594_08860</name>
</gene>
<dbReference type="GO" id="GO:0070012">
    <property type="term" value="F:oligopeptidase activity"/>
    <property type="evidence" value="ECO:0007669"/>
    <property type="project" value="TreeGrafter"/>
</dbReference>
<feature type="domain" description="Peptidase S9A N-terminal" evidence="9">
    <location>
        <begin position="61"/>
        <end position="453"/>
    </location>
</feature>
<evidence type="ECO:0000256" key="2">
    <source>
        <dbReference type="ARBA" id="ARBA00005228"/>
    </source>
</evidence>
<dbReference type="Gene3D" id="2.130.10.120">
    <property type="entry name" value="Prolyl oligopeptidase, N-terminal domain"/>
    <property type="match status" value="1"/>
</dbReference>
<comment type="caution">
    <text evidence="10">The sequence shown here is derived from an EMBL/GenBank/DDBJ whole genome shotgun (WGS) entry which is preliminary data.</text>
</comment>
<dbReference type="Proteomes" id="UP000655208">
    <property type="component" value="Unassembled WGS sequence"/>
</dbReference>
<dbReference type="AlphaFoldDB" id="A0A917SQ73"/>
<dbReference type="InterPro" id="IPR002470">
    <property type="entry name" value="Peptidase_S9A"/>
</dbReference>
<dbReference type="GO" id="GO:0004252">
    <property type="term" value="F:serine-type endopeptidase activity"/>
    <property type="evidence" value="ECO:0007669"/>
    <property type="project" value="UniProtKB-EC"/>
</dbReference>
<evidence type="ECO:0000313" key="11">
    <source>
        <dbReference type="Proteomes" id="UP000655208"/>
    </source>
</evidence>
<dbReference type="EC" id="3.4.21.26" evidence="3"/>
<name>A0A917SQ73_9ACTN</name>
<feature type="domain" description="Peptidase S9 prolyl oligopeptidase catalytic" evidence="8">
    <location>
        <begin position="529"/>
        <end position="746"/>
    </location>
</feature>
<dbReference type="InterPro" id="IPR051167">
    <property type="entry name" value="Prolyl_oligopep/macrocyclase"/>
</dbReference>
<dbReference type="PANTHER" id="PTHR42881">
    <property type="entry name" value="PROLYL ENDOPEPTIDASE"/>
    <property type="match status" value="1"/>
</dbReference>
<proteinExistence type="inferred from homology"/>
<dbReference type="Pfam" id="PF00326">
    <property type="entry name" value="Peptidase_S9"/>
    <property type="match status" value="1"/>
</dbReference>
<dbReference type="FunFam" id="3.40.50.1820:FF:000005">
    <property type="entry name" value="Prolyl endopeptidase"/>
    <property type="match status" value="1"/>
</dbReference>
<dbReference type="Gene3D" id="3.40.50.1820">
    <property type="entry name" value="alpha/beta hydrolase"/>
    <property type="match status" value="1"/>
</dbReference>
<dbReference type="Pfam" id="PF02897">
    <property type="entry name" value="Peptidase_S9_N"/>
    <property type="match status" value="1"/>
</dbReference>
<comment type="similarity">
    <text evidence="2">Belongs to the peptidase S9A family.</text>
</comment>
<reference evidence="10" key="1">
    <citation type="journal article" date="2014" name="Int. J. Syst. Evol. Microbiol.">
        <title>Complete genome sequence of Corynebacterium casei LMG S-19264T (=DSM 44701T), isolated from a smear-ripened cheese.</title>
        <authorList>
            <consortium name="US DOE Joint Genome Institute (JGI-PGF)"/>
            <person name="Walter F."/>
            <person name="Albersmeier A."/>
            <person name="Kalinowski J."/>
            <person name="Ruckert C."/>
        </authorList>
    </citation>
    <scope>NUCLEOTIDE SEQUENCE</scope>
    <source>
        <strain evidence="10">CGMCC 4.7308</strain>
    </source>
</reference>
<evidence type="ECO:0000256" key="6">
    <source>
        <dbReference type="ARBA" id="ARBA00022825"/>
    </source>
</evidence>
<evidence type="ECO:0000256" key="5">
    <source>
        <dbReference type="ARBA" id="ARBA00022801"/>
    </source>
</evidence>
<dbReference type="InterPro" id="IPR029058">
    <property type="entry name" value="AB_hydrolase_fold"/>
</dbReference>
<keyword evidence="4" id="KW-0645">Protease</keyword>
<comment type="catalytic activity">
    <reaction evidence="1">
        <text>Hydrolysis of Pro-|-Xaa &gt;&gt; Ala-|-Xaa in oligopeptides.</text>
        <dbReference type="EC" id="3.4.21.26"/>
    </reaction>
</comment>
<evidence type="ECO:0000256" key="7">
    <source>
        <dbReference type="SAM" id="MobiDB-lite"/>
    </source>
</evidence>
<keyword evidence="6" id="KW-0720">Serine protease</keyword>
<evidence type="ECO:0000259" key="8">
    <source>
        <dbReference type="Pfam" id="PF00326"/>
    </source>
</evidence>
<dbReference type="SUPFAM" id="SSF53474">
    <property type="entry name" value="alpha/beta-Hydrolases"/>
    <property type="match status" value="1"/>
</dbReference>
<dbReference type="SUPFAM" id="SSF50993">
    <property type="entry name" value="Peptidase/esterase 'gauge' domain"/>
    <property type="match status" value="1"/>
</dbReference>
<feature type="compositionally biased region" description="Pro residues" evidence="7">
    <location>
        <begin position="14"/>
        <end position="60"/>
    </location>
</feature>
<evidence type="ECO:0000313" key="10">
    <source>
        <dbReference type="EMBL" id="GGL91350.1"/>
    </source>
</evidence>
<dbReference type="GO" id="GO:0006508">
    <property type="term" value="P:proteolysis"/>
    <property type="evidence" value="ECO:0007669"/>
    <property type="project" value="UniProtKB-KW"/>
</dbReference>